<dbReference type="PROSITE" id="PS51910">
    <property type="entry name" value="GH18_2"/>
    <property type="match status" value="1"/>
</dbReference>
<evidence type="ECO:0000256" key="1">
    <source>
        <dbReference type="ARBA" id="ARBA00004371"/>
    </source>
</evidence>
<evidence type="ECO:0000256" key="2">
    <source>
        <dbReference type="ARBA" id="ARBA00004613"/>
    </source>
</evidence>
<dbReference type="PhylomeDB" id="B4JB29"/>
<evidence type="ECO:0000313" key="10">
    <source>
        <dbReference type="EMBL" id="EDW03921.1"/>
    </source>
</evidence>
<organism evidence="11">
    <name type="scientific">Drosophila grimshawi</name>
    <name type="common">Hawaiian fruit fly</name>
    <name type="synonym">Idiomyia grimshawi</name>
    <dbReference type="NCBI Taxonomy" id="7222"/>
    <lineage>
        <taxon>Eukaryota</taxon>
        <taxon>Metazoa</taxon>
        <taxon>Ecdysozoa</taxon>
        <taxon>Arthropoda</taxon>
        <taxon>Hexapoda</taxon>
        <taxon>Insecta</taxon>
        <taxon>Pterygota</taxon>
        <taxon>Neoptera</taxon>
        <taxon>Endopterygota</taxon>
        <taxon>Diptera</taxon>
        <taxon>Brachycera</taxon>
        <taxon>Muscomorpha</taxon>
        <taxon>Ephydroidea</taxon>
        <taxon>Drosophilidae</taxon>
        <taxon>Drosophila</taxon>
        <taxon>Hawaiian Drosophila</taxon>
    </lineage>
</organism>
<dbReference type="STRING" id="7222.B4JB29"/>
<feature type="domain" description="GH18" evidence="9">
    <location>
        <begin position="80"/>
        <end position="401"/>
    </location>
</feature>
<dbReference type="SMR" id="B4JB29"/>
<dbReference type="OMA" id="YSINERI"/>
<evidence type="ECO:0000313" key="11">
    <source>
        <dbReference type="Proteomes" id="UP000001070"/>
    </source>
</evidence>
<comment type="similarity">
    <text evidence="3">Belongs to the glycosyl hydrolase 18 family.</text>
</comment>
<evidence type="ECO:0000256" key="6">
    <source>
        <dbReference type="ARBA" id="ARBA00023228"/>
    </source>
</evidence>
<dbReference type="InParanoid" id="B4JB29"/>
<dbReference type="Gene3D" id="3.10.50.10">
    <property type="match status" value="1"/>
</dbReference>
<dbReference type="Pfam" id="PF00704">
    <property type="entry name" value="Glyco_hydro_18"/>
    <property type="match status" value="1"/>
</dbReference>
<sequence>MRTLNARTVCCLLLSCQYALCTLSPDSKAKSKSKNSKFLRGPQDNDVFDLKLVSPKPSPKDIVMHNEAYYKDTALRRFNGTVLGYVTPWNSHGYDVAKIFAKKFDIISPVWLQVVKQFDEYAVAGTHDIDAGWLSELRRKGKVQQQQAQRTVKVFPRVIFDHFTDRDIKLLLSDAGERTKLNEVLIQSCKEHSFDGLVLEVWSQIAGRIDDKILYTLVLQMAKDLKKQQLRLILVIPPQRRDMSNLFSERHMDRLYKHIYAFSLMTYDFSSLQRPGANAPLYWMRSAIDHIAPDDCHDVEVKRSKILMGFNMYGNDYTPDGGGPIISNQYLELVRPLKKPLLNDERDVENFFEIRTETGRHTVFYPTLYSINERIKLAQELGVGISIWELGQGLNYFYDLF</sequence>
<dbReference type="Gene3D" id="3.20.20.80">
    <property type="entry name" value="Glycosidases"/>
    <property type="match status" value="1"/>
</dbReference>
<dbReference type="CDD" id="cd02876">
    <property type="entry name" value="GH18_SI-CLP"/>
    <property type="match status" value="1"/>
</dbReference>
<evidence type="ECO:0000256" key="8">
    <source>
        <dbReference type="SAM" id="SignalP"/>
    </source>
</evidence>
<evidence type="ECO:0000256" key="7">
    <source>
        <dbReference type="ARBA" id="ARBA00040976"/>
    </source>
</evidence>
<protein>
    <recommendedName>
        <fullName evidence="7">Chitinase domain-containing protein 1</fullName>
    </recommendedName>
</protein>
<feature type="chain" id="PRO_5002808496" description="Chitinase domain-containing protein 1" evidence="8">
    <location>
        <begin position="22"/>
        <end position="401"/>
    </location>
</feature>
<dbReference type="AlphaFoldDB" id="B4JB29"/>
<keyword evidence="5 8" id="KW-0732">Signal</keyword>
<gene>
    <name evidence="10" type="primary">Dgri\GH11509</name>
    <name evidence="10" type="ORF">Dgri_GH11509</name>
</gene>
<evidence type="ECO:0000256" key="3">
    <source>
        <dbReference type="ARBA" id="ARBA00009336"/>
    </source>
</evidence>
<dbReference type="Proteomes" id="UP000001070">
    <property type="component" value="Unassembled WGS sequence"/>
</dbReference>
<dbReference type="GO" id="GO:0012505">
    <property type="term" value="C:endomembrane system"/>
    <property type="evidence" value="ECO:0007669"/>
    <property type="project" value="TreeGrafter"/>
</dbReference>
<dbReference type="SMART" id="SM00636">
    <property type="entry name" value="Glyco_18"/>
    <property type="match status" value="1"/>
</dbReference>
<name>B4JB29_DROGR</name>
<dbReference type="PANTHER" id="PTHR46066">
    <property type="entry name" value="CHITINASE DOMAIN-CONTAINING PROTEIN 1 FAMILY MEMBER"/>
    <property type="match status" value="1"/>
</dbReference>
<evidence type="ECO:0000256" key="4">
    <source>
        <dbReference type="ARBA" id="ARBA00022525"/>
    </source>
</evidence>
<dbReference type="OrthoDB" id="10254444at2759"/>
<dbReference type="HOGENOM" id="CLU_035132_2_0_1"/>
<dbReference type="GO" id="GO:0008061">
    <property type="term" value="F:chitin binding"/>
    <property type="evidence" value="ECO:0007669"/>
    <property type="project" value="InterPro"/>
</dbReference>
<dbReference type="GO" id="GO:0005576">
    <property type="term" value="C:extracellular region"/>
    <property type="evidence" value="ECO:0007669"/>
    <property type="project" value="UniProtKB-SubCell"/>
</dbReference>
<keyword evidence="6" id="KW-0458">Lysosome</keyword>
<dbReference type="InterPro" id="IPR001223">
    <property type="entry name" value="Glyco_hydro18_cat"/>
</dbReference>
<dbReference type="FunFam" id="3.20.20.80:FF:000028">
    <property type="entry name" value="Chitinase domain-containing protein 1"/>
    <property type="match status" value="1"/>
</dbReference>
<dbReference type="eggNOG" id="KOG2091">
    <property type="taxonomic scope" value="Eukaryota"/>
</dbReference>
<dbReference type="GO" id="GO:0070492">
    <property type="term" value="F:oligosaccharide binding"/>
    <property type="evidence" value="ECO:0007669"/>
    <property type="project" value="TreeGrafter"/>
</dbReference>
<dbReference type="FunCoup" id="B4JB29">
    <property type="interactions" value="794"/>
</dbReference>
<dbReference type="PANTHER" id="PTHR46066:SF2">
    <property type="entry name" value="CHITINASE DOMAIN-CONTAINING PROTEIN 1"/>
    <property type="match status" value="1"/>
</dbReference>
<dbReference type="GO" id="GO:0005975">
    <property type="term" value="P:carbohydrate metabolic process"/>
    <property type="evidence" value="ECO:0007669"/>
    <property type="project" value="InterPro"/>
</dbReference>
<comment type="subcellular location">
    <subcellularLocation>
        <location evidence="1">Lysosome</location>
    </subcellularLocation>
    <subcellularLocation>
        <location evidence="2">Secreted</location>
    </subcellularLocation>
</comment>
<feature type="signal peptide" evidence="8">
    <location>
        <begin position="1"/>
        <end position="21"/>
    </location>
</feature>
<dbReference type="KEGG" id="dgr:6561372"/>
<dbReference type="InterPro" id="IPR011583">
    <property type="entry name" value="Chitinase_II/V-like_cat"/>
</dbReference>
<dbReference type="InterPro" id="IPR029070">
    <property type="entry name" value="Chitinase_insertion_sf"/>
</dbReference>
<reference evidence="10 11" key="1">
    <citation type="journal article" date="2007" name="Nature">
        <title>Evolution of genes and genomes on the Drosophila phylogeny.</title>
        <authorList>
            <consortium name="Drosophila 12 Genomes Consortium"/>
            <person name="Clark A.G."/>
            <person name="Eisen M.B."/>
            <person name="Smith D.R."/>
            <person name="Bergman C.M."/>
            <person name="Oliver B."/>
            <person name="Markow T.A."/>
            <person name="Kaufman T.C."/>
            <person name="Kellis M."/>
            <person name="Gelbart W."/>
            <person name="Iyer V.N."/>
            <person name="Pollard D.A."/>
            <person name="Sackton T.B."/>
            <person name="Larracuente A.M."/>
            <person name="Singh N.D."/>
            <person name="Abad J.P."/>
            <person name="Abt D.N."/>
            <person name="Adryan B."/>
            <person name="Aguade M."/>
            <person name="Akashi H."/>
            <person name="Anderson W.W."/>
            <person name="Aquadro C.F."/>
            <person name="Ardell D.H."/>
            <person name="Arguello R."/>
            <person name="Artieri C.G."/>
            <person name="Barbash D.A."/>
            <person name="Barker D."/>
            <person name="Barsanti P."/>
            <person name="Batterham P."/>
            <person name="Batzoglou S."/>
            <person name="Begun D."/>
            <person name="Bhutkar A."/>
            <person name="Blanco E."/>
            <person name="Bosak S.A."/>
            <person name="Bradley R.K."/>
            <person name="Brand A.D."/>
            <person name="Brent M.R."/>
            <person name="Brooks A.N."/>
            <person name="Brown R.H."/>
            <person name="Butlin R.K."/>
            <person name="Caggese C."/>
            <person name="Calvi B.R."/>
            <person name="Bernardo de Carvalho A."/>
            <person name="Caspi A."/>
            <person name="Castrezana S."/>
            <person name="Celniker S.E."/>
            <person name="Chang J.L."/>
            <person name="Chapple C."/>
            <person name="Chatterji S."/>
            <person name="Chinwalla A."/>
            <person name="Civetta A."/>
            <person name="Clifton S.W."/>
            <person name="Comeron J.M."/>
            <person name="Costello J.C."/>
            <person name="Coyne J.A."/>
            <person name="Daub J."/>
            <person name="David R.G."/>
            <person name="Delcher A.L."/>
            <person name="Delehaunty K."/>
            <person name="Do C.B."/>
            <person name="Ebling H."/>
            <person name="Edwards K."/>
            <person name="Eickbush T."/>
            <person name="Evans J.D."/>
            <person name="Filipski A."/>
            <person name="Findeiss S."/>
            <person name="Freyhult E."/>
            <person name="Fulton L."/>
            <person name="Fulton R."/>
            <person name="Garcia A.C."/>
            <person name="Gardiner A."/>
            <person name="Garfield D.A."/>
            <person name="Garvin B.E."/>
            <person name="Gibson G."/>
            <person name="Gilbert D."/>
            <person name="Gnerre S."/>
            <person name="Godfrey J."/>
            <person name="Good R."/>
            <person name="Gotea V."/>
            <person name="Gravely B."/>
            <person name="Greenberg A.J."/>
            <person name="Griffiths-Jones S."/>
            <person name="Gross S."/>
            <person name="Guigo R."/>
            <person name="Gustafson E.A."/>
            <person name="Haerty W."/>
            <person name="Hahn M.W."/>
            <person name="Halligan D.L."/>
            <person name="Halpern A.L."/>
            <person name="Halter G.M."/>
            <person name="Han M.V."/>
            <person name="Heger A."/>
            <person name="Hillier L."/>
            <person name="Hinrichs A.S."/>
            <person name="Holmes I."/>
            <person name="Hoskins R.A."/>
            <person name="Hubisz M.J."/>
            <person name="Hultmark D."/>
            <person name="Huntley M.A."/>
            <person name="Jaffe D.B."/>
            <person name="Jagadeeshan S."/>
            <person name="Jeck W.R."/>
            <person name="Johnson J."/>
            <person name="Jones C.D."/>
            <person name="Jordan W.C."/>
            <person name="Karpen G.H."/>
            <person name="Kataoka E."/>
            <person name="Keightley P.D."/>
            <person name="Kheradpour P."/>
            <person name="Kirkness E.F."/>
            <person name="Koerich L.B."/>
            <person name="Kristiansen K."/>
            <person name="Kudrna D."/>
            <person name="Kulathinal R.J."/>
            <person name="Kumar S."/>
            <person name="Kwok R."/>
            <person name="Lander E."/>
            <person name="Langley C.H."/>
            <person name="Lapoint R."/>
            <person name="Lazzaro B.P."/>
            <person name="Lee S.J."/>
            <person name="Levesque L."/>
            <person name="Li R."/>
            <person name="Lin C.F."/>
            <person name="Lin M.F."/>
            <person name="Lindblad-Toh K."/>
            <person name="Llopart A."/>
            <person name="Long M."/>
            <person name="Low L."/>
            <person name="Lozovsky E."/>
            <person name="Lu J."/>
            <person name="Luo M."/>
            <person name="Machado C.A."/>
            <person name="Makalowski W."/>
            <person name="Marzo M."/>
            <person name="Matsuda M."/>
            <person name="Matzkin L."/>
            <person name="McAllister B."/>
            <person name="McBride C.S."/>
            <person name="McKernan B."/>
            <person name="McKernan K."/>
            <person name="Mendez-Lago M."/>
            <person name="Minx P."/>
            <person name="Mollenhauer M.U."/>
            <person name="Montooth K."/>
            <person name="Mount S.M."/>
            <person name="Mu X."/>
            <person name="Myers E."/>
            <person name="Negre B."/>
            <person name="Newfeld S."/>
            <person name="Nielsen R."/>
            <person name="Noor M.A."/>
            <person name="O'Grady P."/>
            <person name="Pachter L."/>
            <person name="Papaceit M."/>
            <person name="Parisi M.J."/>
            <person name="Parisi M."/>
            <person name="Parts L."/>
            <person name="Pedersen J.S."/>
            <person name="Pesole G."/>
            <person name="Phillippy A.M."/>
            <person name="Ponting C.P."/>
            <person name="Pop M."/>
            <person name="Porcelli D."/>
            <person name="Powell J.R."/>
            <person name="Prohaska S."/>
            <person name="Pruitt K."/>
            <person name="Puig M."/>
            <person name="Quesneville H."/>
            <person name="Ram K.R."/>
            <person name="Rand D."/>
            <person name="Rasmussen M.D."/>
            <person name="Reed L.K."/>
            <person name="Reenan R."/>
            <person name="Reily A."/>
            <person name="Remington K.A."/>
            <person name="Rieger T.T."/>
            <person name="Ritchie M.G."/>
            <person name="Robin C."/>
            <person name="Rogers Y.H."/>
            <person name="Rohde C."/>
            <person name="Rozas J."/>
            <person name="Rubenfield M.J."/>
            <person name="Ruiz A."/>
            <person name="Russo S."/>
            <person name="Salzberg S.L."/>
            <person name="Sanchez-Gracia A."/>
            <person name="Saranga D.J."/>
            <person name="Sato H."/>
            <person name="Schaeffer S.W."/>
            <person name="Schatz M.C."/>
            <person name="Schlenke T."/>
            <person name="Schwartz R."/>
            <person name="Segarra C."/>
            <person name="Singh R.S."/>
            <person name="Sirot L."/>
            <person name="Sirota M."/>
            <person name="Sisneros N.B."/>
            <person name="Smith C.D."/>
            <person name="Smith T.F."/>
            <person name="Spieth J."/>
            <person name="Stage D.E."/>
            <person name="Stark A."/>
            <person name="Stephan W."/>
            <person name="Strausberg R.L."/>
            <person name="Strempel S."/>
            <person name="Sturgill D."/>
            <person name="Sutton G."/>
            <person name="Sutton G.G."/>
            <person name="Tao W."/>
            <person name="Teichmann S."/>
            <person name="Tobari Y.N."/>
            <person name="Tomimura Y."/>
            <person name="Tsolas J.M."/>
            <person name="Valente V.L."/>
            <person name="Venter E."/>
            <person name="Venter J.C."/>
            <person name="Vicario S."/>
            <person name="Vieira F.G."/>
            <person name="Vilella A.J."/>
            <person name="Villasante A."/>
            <person name="Walenz B."/>
            <person name="Wang J."/>
            <person name="Wasserman M."/>
            <person name="Watts T."/>
            <person name="Wilson D."/>
            <person name="Wilson R.K."/>
            <person name="Wing R.A."/>
            <person name="Wolfner M.F."/>
            <person name="Wong A."/>
            <person name="Wong G.K."/>
            <person name="Wu C.I."/>
            <person name="Wu G."/>
            <person name="Yamamoto D."/>
            <person name="Yang H.P."/>
            <person name="Yang S.P."/>
            <person name="Yorke J.A."/>
            <person name="Yoshida K."/>
            <person name="Zdobnov E."/>
            <person name="Zhang P."/>
            <person name="Zhang Y."/>
            <person name="Zimin A.V."/>
            <person name="Baldwin J."/>
            <person name="Abdouelleil A."/>
            <person name="Abdulkadir J."/>
            <person name="Abebe A."/>
            <person name="Abera B."/>
            <person name="Abreu J."/>
            <person name="Acer S.C."/>
            <person name="Aftuck L."/>
            <person name="Alexander A."/>
            <person name="An P."/>
            <person name="Anderson E."/>
            <person name="Anderson S."/>
            <person name="Arachi H."/>
            <person name="Azer M."/>
            <person name="Bachantsang P."/>
            <person name="Barry A."/>
            <person name="Bayul T."/>
            <person name="Berlin A."/>
            <person name="Bessette D."/>
            <person name="Bloom T."/>
            <person name="Blye J."/>
            <person name="Boguslavskiy L."/>
            <person name="Bonnet C."/>
            <person name="Boukhgalter B."/>
            <person name="Bourzgui I."/>
            <person name="Brown A."/>
            <person name="Cahill P."/>
            <person name="Channer S."/>
            <person name="Cheshatsang Y."/>
            <person name="Chuda L."/>
            <person name="Citroen M."/>
            <person name="Collymore A."/>
            <person name="Cooke P."/>
            <person name="Costello M."/>
            <person name="D'Aco K."/>
            <person name="Daza R."/>
            <person name="De Haan G."/>
            <person name="DeGray S."/>
            <person name="DeMaso C."/>
            <person name="Dhargay N."/>
            <person name="Dooley K."/>
            <person name="Dooley E."/>
            <person name="Doricent M."/>
            <person name="Dorje P."/>
            <person name="Dorjee K."/>
            <person name="Dupes A."/>
            <person name="Elong R."/>
            <person name="Falk J."/>
            <person name="Farina A."/>
            <person name="Faro S."/>
            <person name="Ferguson D."/>
            <person name="Fisher S."/>
            <person name="Foley C.D."/>
            <person name="Franke A."/>
            <person name="Friedrich D."/>
            <person name="Gadbois L."/>
            <person name="Gearin G."/>
            <person name="Gearin C.R."/>
            <person name="Giannoukos G."/>
            <person name="Goode T."/>
            <person name="Graham J."/>
            <person name="Grandbois E."/>
            <person name="Grewal S."/>
            <person name="Gyaltsen K."/>
            <person name="Hafez N."/>
            <person name="Hagos B."/>
            <person name="Hall J."/>
            <person name="Henson C."/>
            <person name="Hollinger A."/>
            <person name="Honan T."/>
            <person name="Huard M.D."/>
            <person name="Hughes L."/>
            <person name="Hurhula B."/>
            <person name="Husby M.E."/>
            <person name="Kamat A."/>
            <person name="Kanga B."/>
            <person name="Kashin S."/>
            <person name="Khazanovich D."/>
            <person name="Kisner P."/>
            <person name="Lance K."/>
            <person name="Lara M."/>
            <person name="Lee W."/>
            <person name="Lennon N."/>
            <person name="Letendre F."/>
            <person name="LeVine R."/>
            <person name="Lipovsky A."/>
            <person name="Liu X."/>
            <person name="Liu J."/>
            <person name="Liu S."/>
            <person name="Lokyitsang T."/>
            <person name="Lokyitsang Y."/>
            <person name="Lubonja R."/>
            <person name="Lui A."/>
            <person name="MacDonald P."/>
            <person name="Magnisalis V."/>
            <person name="Maru K."/>
            <person name="Matthews C."/>
            <person name="McCusker W."/>
            <person name="McDonough S."/>
            <person name="Mehta T."/>
            <person name="Meldrim J."/>
            <person name="Meneus L."/>
            <person name="Mihai O."/>
            <person name="Mihalev A."/>
            <person name="Mihova T."/>
            <person name="Mittelman R."/>
            <person name="Mlenga V."/>
            <person name="Montmayeur A."/>
            <person name="Mulrain L."/>
            <person name="Navidi A."/>
            <person name="Naylor J."/>
            <person name="Negash T."/>
            <person name="Nguyen T."/>
            <person name="Nguyen N."/>
            <person name="Nicol R."/>
            <person name="Norbu C."/>
            <person name="Norbu N."/>
            <person name="Novod N."/>
            <person name="O'Neill B."/>
            <person name="Osman S."/>
            <person name="Markiewicz E."/>
            <person name="Oyono O.L."/>
            <person name="Patti C."/>
            <person name="Phunkhang P."/>
            <person name="Pierre F."/>
            <person name="Priest M."/>
            <person name="Raghuraman S."/>
            <person name="Rege F."/>
            <person name="Reyes R."/>
            <person name="Rise C."/>
            <person name="Rogov P."/>
            <person name="Ross K."/>
            <person name="Ryan E."/>
            <person name="Settipalli S."/>
            <person name="Shea T."/>
            <person name="Sherpa N."/>
            <person name="Shi L."/>
            <person name="Shih D."/>
            <person name="Sparrow T."/>
            <person name="Spaulding J."/>
            <person name="Stalker J."/>
            <person name="Stange-Thomann N."/>
            <person name="Stavropoulos S."/>
            <person name="Stone C."/>
            <person name="Strader C."/>
            <person name="Tesfaye S."/>
            <person name="Thomson T."/>
            <person name="Thoulutsang Y."/>
            <person name="Thoulutsang D."/>
            <person name="Topham K."/>
            <person name="Topping I."/>
            <person name="Tsamla T."/>
            <person name="Vassiliev H."/>
            <person name="Vo A."/>
            <person name="Wangchuk T."/>
            <person name="Wangdi T."/>
            <person name="Weiand M."/>
            <person name="Wilkinson J."/>
            <person name="Wilson A."/>
            <person name="Yadav S."/>
            <person name="Young G."/>
            <person name="Yu Q."/>
            <person name="Zembek L."/>
            <person name="Zhong D."/>
            <person name="Zimmer A."/>
            <person name="Zwirko Z."/>
            <person name="Jaffe D.B."/>
            <person name="Alvarez P."/>
            <person name="Brockman W."/>
            <person name="Butler J."/>
            <person name="Chin C."/>
            <person name="Gnerre S."/>
            <person name="Grabherr M."/>
            <person name="Kleber M."/>
            <person name="Mauceli E."/>
            <person name="MacCallum I."/>
        </authorList>
    </citation>
    <scope>NUCLEOTIDE SEQUENCE [LARGE SCALE GENOMIC DNA]</scope>
    <source>
        <strain evidence="11">Tucson 15287-2541.00</strain>
    </source>
</reference>
<dbReference type="GO" id="GO:0005764">
    <property type="term" value="C:lysosome"/>
    <property type="evidence" value="ECO:0007669"/>
    <property type="project" value="UniProtKB-SubCell"/>
</dbReference>
<dbReference type="SUPFAM" id="SSF51445">
    <property type="entry name" value="(Trans)glycosidases"/>
    <property type="match status" value="1"/>
</dbReference>
<dbReference type="InterPro" id="IPR017853">
    <property type="entry name" value="GH"/>
</dbReference>
<dbReference type="FunFam" id="3.10.50.10:FF:000002">
    <property type="entry name" value="Chitinase domain-containing protein 1"/>
    <property type="match status" value="1"/>
</dbReference>
<proteinExistence type="inferred from homology"/>
<evidence type="ECO:0000256" key="5">
    <source>
        <dbReference type="ARBA" id="ARBA00022729"/>
    </source>
</evidence>
<evidence type="ECO:0000259" key="9">
    <source>
        <dbReference type="PROSITE" id="PS51910"/>
    </source>
</evidence>
<accession>B4JB29</accession>
<keyword evidence="4" id="KW-0964">Secreted</keyword>
<dbReference type="EMBL" id="CH916368">
    <property type="protein sequence ID" value="EDW03921.1"/>
    <property type="molecule type" value="Genomic_DNA"/>
</dbReference>
<keyword evidence="11" id="KW-1185">Reference proteome</keyword>